<gene>
    <name evidence="6" type="ORF">A8L45_01220</name>
</gene>
<dbReference type="PANTHER" id="PTHR12714">
    <property type="entry name" value="PROTEIN-S ISOPRENYLCYSTEINE O-METHYLTRANSFERASE"/>
    <property type="match status" value="1"/>
</dbReference>
<evidence type="ECO:0000313" key="6">
    <source>
        <dbReference type="EMBL" id="ODA36249.1"/>
    </source>
</evidence>
<keyword evidence="2 5" id="KW-0812">Transmembrane</keyword>
<protein>
    <recommendedName>
        <fullName evidence="8">Protein-S-isoprenylcysteine methyltransferase</fullName>
    </recommendedName>
</protein>
<feature type="transmembrane region" description="Helical" evidence="5">
    <location>
        <begin position="92"/>
        <end position="121"/>
    </location>
</feature>
<evidence type="ECO:0000256" key="2">
    <source>
        <dbReference type="ARBA" id="ARBA00022692"/>
    </source>
</evidence>
<comment type="caution">
    <text evidence="6">The sequence shown here is derived from an EMBL/GenBank/DDBJ whole genome shotgun (WGS) entry which is preliminary data.</text>
</comment>
<keyword evidence="4 5" id="KW-0472">Membrane</keyword>
<evidence type="ECO:0000256" key="1">
    <source>
        <dbReference type="ARBA" id="ARBA00004127"/>
    </source>
</evidence>
<evidence type="ECO:0000256" key="5">
    <source>
        <dbReference type="SAM" id="Phobius"/>
    </source>
</evidence>
<dbReference type="GO" id="GO:0016740">
    <property type="term" value="F:transferase activity"/>
    <property type="evidence" value="ECO:0007669"/>
    <property type="project" value="UniProtKB-ARBA"/>
</dbReference>
<keyword evidence="7" id="KW-1185">Reference proteome</keyword>
<dbReference type="AlphaFoldDB" id="A0A1C3ESR7"/>
<organism evidence="6 7">
    <name type="scientific">Veronia pacifica</name>
    <dbReference type="NCBI Taxonomy" id="1080227"/>
    <lineage>
        <taxon>Bacteria</taxon>
        <taxon>Pseudomonadati</taxon>
        <taxon>Pseudomonadota</taxon>
        <taxon>Gammaproteobacteria</taxon>
        <taxon>Vibrionales</taxon>
        <taxon>Vibrionaceae</taxon>
        <taxon>Veronia</taxon>
    </lineage>
</organism>
<dbReference type="GO" id="GO:0012505">
    <property type="term" value="C:endomembrane system"/>
    <property type="evidence" value="ECO:0007669"/>
    <property type="project" value="UniProtKB-SubCell"/>
</dbReference>
<dbReference type="Gene3D" id="1.20.120.1630">
    <property type="match status" value="1"/>
</dbReference>
<dbReference type="Pfam" id="PF04191">
    <property type="entry name" value="PEMT"/>
    <property type="match status" value="1"/>
</dbReference>
<evidence type="ECO:0008006" key="8">
    <source>
        <dbReference type="Google" id="ProtNLM"/>
    </source>
</evidence>
<evidence type="ECO:0000256" key="3">
    <source>
        <dbReference type="ARBA" id="ARBA00022989"/>
    </source>
</evidence>
<feature type="transmembrane region" description="Helical" evidence="5">
    <location>
        <begin position="6"/>
        <end position="24"/>
    </location>
</feature>
<accession>A0A1C3ESR7</accession>
<proteinExistence type="predicted"/>
<dbReference type="InterPro" id="IPR007318">
    <property type="entry name" value="Phopholipid_MeTrfase"/>
</dbReference>
<dbReference type="PANTHER" id="PTHR12714:SF24">
    <property type="entry name" value="SLR1182 PROTEIN"/>
    <property type="match status" value="1"/>
</dbReference>
<name>A0A1C3ESR7_9GAMM</name>
<reference evidence="6 7" key="1">
    <citation type="submission" date="2016-05" db="EMBL/GenBank/DDBJ databases">
        <title>Genomic Taxonomy of the Vibrionaceae.</title>
        <authorList>
            <person name="Gomez-Gil B."/>
            <person name="Enciso-Ibarra J."/>
        </authorList>
    </citation>
    <scope>NUCLEOTIDE SEQUENCE [LARGE SCALE GENOMIC DNA]</scope>
    <source>
        <strain evidence="6 7">CAIM 1920</strain>
    </source>
</reference>
<dbReference type="STRING" id="1080227.A8L45_01220"/>
<dbReference type="RefSeq" id="WP_068898374.1">
    <property type="nucleotide sequence ID" value="NZ_JBHUIF010000002.1"/>
</dbReference>
<sequence length="153" mass="17323">MKFLELKIPPLFLVVICITLMWWINGDSLGVLVTLSYRLAASVILLLAAILCCYLGVREFAVHKTTVDPMHPDSSSQLVQSGIYQYTRNPMYVGFALLLLAAAVFLGHPIALLFVPLFMIYMTIFQIKPEEVALTQLFGSSYTDYTNKVRRWL</sequence>
<comment type="subcellular location">
    <subcellularLocation>
        <location evidence="1">Endomembrane system</location>
        <topology evidence="1">Multi-pass membrane protein</topology>
    </subcellularLocation>
</comment>
<evidence type="ECO:0000313" key="7">
    <source>
        <dbReference type="Proteomes" id="UP000094936"/>
    </source>
</evidence>
<dbReference type="Proteomes" id="UP000094936">
    <property type="component" value="Unassembled WGS sequence"/>
</dbReference>
<keyword evidence="3 5" id="KW-1133">Transmembrane helix</keyword>
<evidence type="ECO:0000256" key="4">
    <source>
        <dbReference type="ARBA" id="ARBA00023136"/>
    </source>
</evidence>
<feature type="transmembrane region" description="Helical" evidence="5">
    <location>
        <begin position="36"/>
        <end position="57"/>
    </location>
</feature>
<dbReference type="EMBL" id="LYBM01000001">
    <property type="protein sequence ID" value="ODA36249.1"/>
    <property type="molecule type" value="Genomic_DNA"/>
</dbReference>